<comment type="caution">
    <text evidence="2">The sequence shown here is derived from an EMBL/GenBank/DDBJ whole genome shotgun (WGS) entry which is preliminary data.</text>
</comment>
<reference evidence="2" key="1">
    <citation type="submission" date="2022-01" db="EMBL/GenBank/DDBJ databases">
        <authorList>
            <person name="Jo J.-H."/>
            <person name="Im W.-T."/>
        </authorList>
    </citation>
    <scope>NUCLEOTIDE SEQUENCE</scope>
    <source>
        <strain evidence="2">XY25</strain>
    </source>
</reference>
<dbReference type="RefSeq" id="WP_275707118.1">
    <property type="nucleotide sequence ID" value="NZ_JAKLTN010000001.1"/>
</dbReference>
<feature type="compositionally biased region" description="Basic and acidic residues" evidence="1">
    <location>
        <begin position="11"/>
        <end position="24"/>
    </location>
</feature>
<dbReference type="Pfam" id="PF06150">
    <property type="entry name" value="ChaB"/>
    <property type="match status" value="1"/>
</dbReference>
<accession>A0ABS9JY29</accession>
<feature type="region of interest" description="Disordered" evidence="1">
    <location>
        <begin position="1"/>
        <end position="24"/>
    </location>
</feature>
<name>A0ABS9JY29_9RHOO</name>
<dbReference type="SUPFAM" id="SSF140376">
    <property type="entry name" value="ChaB-like"/>
    <property type="match status" value="1"/>
</dbReference>
<dbReference type="EMBL" id="JAKLTN010000001">
    <property type="protein sequence ID" value="MCG2575813.1"/>
    <property type="molecule type" value="Genomic_DNA"/>
</dbReference>
<gene>
    <name evidence="2" type="ORF">LZ012_02250</name>
</gene>
<dbReference type="Gene3D" id="1.10.1740.70">
    <property type="entry name" value="ChaB"/>
    <property type="match status" value="1"/>
</dbReference>
<organism evidence="2 3">
    <name type="scientific">Dechloromonas hankyongensis</name>
    <dbReference type="NCBI Taxonomy" id="2908002"/>
    <lineage>
        <taxon>Bacteria</taxon>
        <taxon>Pseudomonadati</taxon>
        <taxon>Pseudomonadota</taxon>
        <taxon>Betaproteobacteria</taxon>
        <taxon>Rhodocyclales</taxon>
        <taxon>Azonexaceae</taxon>
        <taxon>Dechloromonas</taxon>
    </lineage>
</organism>
<evidence type="ECO:0000256" key="1">
    <source>
        <dbReference type="SAM" id="MobiDB-lite"/>
    </source>
</evidence>
<dbReference type="InterPro" id="IPR009317">
    <property type="entry name" value="ChaB"/>
</dbReference>
<evidence type="ECO:0000313" key="2">
    <source>
        <dbReference type="EMBL" id="MCG2575813.1"/>
    </source>
</evidence>
<protein>
    <submittedName>
        <fullName evidence="2">ChaB family protein</fullName>
    </submittedName>
</protein>
<feature type="compositionally biased region" description="Basic and acidic residues" evidence="1">
    <location>
        <begin position="56"/>
        <end position="81"/>
    </location>
</feature>
<sequence>MPRKQVQIPETLRRSPEKAQRTYAKVKENAEKQYGAGEKAARTAIAAVKHGFEKVGDHWEAKDEPGPSDPRSKLTTAEKRAGKGKTFGGVDVEGNSKRELLERARALHISGRSRMSKEELASAISKKQG</sequence>
<keyword evidence="3" id="KW-1185">Reference proteome</keyword>
<proteinExistence type="predicted"/>
<dbReference type="Proteomes" id="UP001165384">
    <property type="component" value="Unassembled WGS sequence"/>
</dbReference>
<feature type="region of interest" description="Disordered" evidence="1">
    <location>
        <begin position="56"/>
        <end position="92"/>
    </location>
</feature>
<dbReference type="InterPro" id="IPR037205">
    <property type="entry name" value="ChaB_sf"/>
</dbReference>
<evidence type="ECO:0000313" key="3">
    <source>
        <dbReference type="Proteomes" id="UP001165384"/>
    </source>
</evidence>